<dbReference type="EMBL" id="QNRT01000002">
    <property type="protein sequence ID" value="RBP51019.1"/>
    <property type="molecule type" value="Genomic_DNA"/>
</dbReference>
<protein>
    <recommendedName>
        <fullName evidence="4">Cohesin domain-containing protein</fullName>
    </recommendedName>
</protein>
<evidence type="ECO:0000256" key="1">
    <source>
        <dbReference type="SAM" id="SignalP"/>
    </source>
</evidence>
<dbReference type="Proteomes" id="UP000253083">
    <property type="component" value="Unassembled WGS sequence"/>
</dbReference>
<organism evidence="2 3">
    <name type="scientific">Arenicella xantha</name>
    <dbReference type="NCBI Taxonomy" id="644221"/>
    <lineage>
        <taxon>Bacteria</taxon>
        <taxon>Pseudomonadati</taxon>
        <taxon>Pseudomonadota</taxon>
        <taxon>Gammaproteobacteria</taxon>
        <taxon>Arenicellales</taxon>
        <taxon>Arenicellaceae</taxon>
        <taxon>Arenicella</taxon>
    </lineage>
</organism>
<dbReference type="InParanoid" id="A0A395JKE6"/>
<reference evidence="2 3" key="1">
    <citation type="submission" date="2018-06" db="EMBL/GenBank/DDBJ databases">
        <title>Genomic Encyclopedia of Type Strains, Phase IV (KMG-IV): sequencing the most valuable type-strain genomes for metagenomic binning, comparative biology and taxonomic classification.</title>
        <authorList>
            <person name="Goeker M."/>
        </authorList>
    </citation>
    <scope>NUCLEOTIDE SEQUENCE [LARGE SCALE GENOMIC DNA]</scope>
    <source>
        <strain evidence="2 3">DSM 24032</strain>
    </source>
</reference>
<dbReference type="AlphaFoldDB" id="A0A395JKE6"/>
<evidence type="ECO:0000313" key="3">
    <source>
        <dbReference type="Proteomes" id="UP000253083"/>
    </source>
</evidence>
<keyword evidence="1" id="KW-0732">Signal</keyword>
<sequence>MLVKNVYSIFVKYTASALLAVFVLSSSPVFAQAIPVSESFSIGVTDATEVTASSRFEMTDGTLLPTAFLAGGSVMVHIIVEDLIAATTLYDDTIIVSGLGGAITSLVSGTPLTGELTTNLIGLNSLEMDFVFDITSLVPSDTTLKVYYRADYVGLLGRARRYVHEANADVYARAFDDSI</sequence>
<comment type="caution">
    <text evidence="2">The sequence shown here is derived from an EMBL/GenBank/DDBJ whole genome shotgun (WGS) entry which is preliminary data.</text>
</comment>
<proteinExistence type="predicted"/>
<feature type="signal peptide" evidence="1">
    <location>
        <begin position="1"/>
        <end position="31"/>
    </location>
</feature>
<evidence type="ECO:0000313" key="2">
    <source>
        <dbReference type="EMBL" id="RBP51019.1"/>
    </source>
</evidence>
<name>A0A395JKE6_9GAMM</name>
<gene>
    <name evidence="2" type="ORF">DFR28_102436</name>
</gene>
<feature type="chain" id="PRO_5017419318" description="Cohesin domain-containing protein" evidence="1">
    <location>
        <begin position="32"/>
        <end position="179"/>
    </location>
</feature>
<evidence type="ECO:0008006" key="4">
    <source>
        <dbReference type="Google" id="ProtNLM"/>
    </source>
</evidence>
<dbReference type="RefSeq" id="WP_147250955.1">
    <property type="nucleotide sequence ID" value="NZ_QNRT01000002.1"/>
</dbReference>
<keyword evidence="3" id="KW-1185">Reference proteome</keyword>
<accession>A0A395JKE6</accession>